<dbReference type="Proteomes" id="UP001355206">
    <property type="component" value="Unassembled WGS sequence"/>
</dbReference>
<feature type="domain" description="AAA+ ATPase" evidence="3">
    <location>
        <begin position="301"/>
        <end position="441"/>
    </location>
</feature>
<dbReference type="CDD" id="cd19481">
    <property type="entry name" value="RecA-like_protease"/>
    <property type="match status" value="1"/>
</dbReference>
<dbReference type="Pfam" id="PF00004">
    <property type="entry name" value="AAA"/>
    <property type="match status" value="1"/>
</dbReference>
<dbReference type="InterPro" id="IPR003593">
    <property type="entry name" value="AAA+_ATPase"/>
</dbReference>
<dbReference type="Gene3D" id="1.10.8.60">
    <property type="match status" value="1"/>
</dbReference>
<feature type="compositionally biased region" description="Basic residues" evidence="2">
    <location>
        <begin position="685"/>
        <end position="697"/>
    </location>
</feature>
<accession>A0ABU7TU14</accession>
<dbReference type="PANTHER" id="PTHR23076">
    <property type="entry name" value="METALLOPROTEASE M41 FTSH"/>
    <property type="match status" value="1"/>
</dbReference>
<dbReference type="InterPro" id="IPR003959">
    <property type="entry name" value="ATPase_AAA_core"/>
</dbReference>
<dbReference type="Gene3D" id="1.20.58.760">
    <property type="entry name" value="Peptidase M41"/>
    <property type="match status" value="1"/>
</dbReference>
<dbReference type="SMART" id="SM00382">
    <property type="entry name" value="AAA"/>
    <property type="match status" value="1"/>
</dbReference>
<evidence type="ECO:0000256" key="2">
    <source>
        <dbReference type="SAM" id="MobiDB-lite"/>
    </source>
</evidence>
<keyword evidence="1" id="KW-0547">Nucleotide-binding</keyword>
<dbReference type="InterPro" id="IPR027417">
    <property type="entry name" value="P-loop_NTPase"/>
</dbReference>
<dbReference type="SUPFAM" id="SSF52540">
    <property type="entry name" value="P-loop containing nucleoside triphosphate hydrolases"/>
    <property type="match status" value="1"/>
</dbReference>
<feature type="region of interest" description="Disordered" evidence="2">
    <location>
        <begin position="1"/>
        <end position="30"/>
    </location>
</feature>
<dbReference type="InterPro" id="IPR037219">
    <property type="entry name" value="Peptidase_M41-like"/>
</dbReference>
<keyword evidence="1" id="KW-0067">ATP-binding</keyword>
<organism evidence="4 5">
    <name type="scientific">Methylobacterium oryzae</name>
    <dbReference type="NCBI Taxonomy" id="334852"/>
    <lineage>
        <taxon>Bacteria</taxon>
        <taxon>Pseudomonadati</taxon>
        <taxon>Pseudomonadota</taxon>
        <taxon>Alphaproteobacteria</taxon>
        <taxon>Hyphomicrobiales</taxon>
        <taxon>Methylobacteriaceae</taxon>
        <taxon>Methylobacterium</taxon>
    </lineage>
</organism>
<name>A0ABU7TU14_9HYPH</name>
<keyword evidence="5" id="KW-1185">Reference proteome</keyword>
<dbReference type="PROSITE" id="PS00674">
    <property type="entry name" value="AAA"/>
    <property type="match status" value="1"/>
</dbReference>
<gene>
    <name evidence="4" type="ORF">MOTC310_23695</name>
</gene>
<evidence type="ECO:0000313" key="4">
    <source>
        <dbReference type="EMBL" id="MEE7493298.1"/>
    </source>
</evidence>
<protein>
    <submittedName>
        <fullName evidence="4">AAA family ATPase</fullName>
    </submittedName>
</protein>
<evidence type="ECO:0000259" key="3">
    <source>
        <dbReference type="SMART" id="SM00382"/>
    </source>
</evidence>
<dbReference type="Pfam" id="PF01434">
    <property type="entry name" value="Peptidase_M41"/>
    <property type="match status" value="1"/>
</dbReference>
<sequence>MSPRRFRGTPVTARAGRTRGGPRDGRGGVGTGGAAREFLAALAAGSDMDLGDAVDAILVGPAALRADIAGAAVALGCAADAIGGPDALPRSGPAILVITVPSANWVGPVAEVARASLPRSGSKGIRGRGGRNRAEGAVLVVEGDGTTATRAPGRSDEELAEALHLARIVVGISQDPGRLLPANLMRAADLSISVGPLDAAGIGTVVEAVTGVAPIARLPDGLAAQCDPDDLALAVHAARGADPSIAHLAAILARKASAASDGPRLEDLHGLGAAREWGLALVDDLRAWRDGGPGAPRWSDLESSILLSGPPGVGKTIFAAALARSAGLPFLAGSLGQWQSARDGHLGHTLGAMRTFFERARRSPCVVLIDEMDSFGDRTLFPENHRNYSVQIVNALLEHLDGSVSREGVVVVGATNDPDRIDPAIRRSGRLDRHVRIGIPDAGDIARILRHHLGDDLPDASLGPLAARLVGMSGADVAALVRRARGIARRTGRSLTVGDLDAAADEARPSLPDHARGRVAVHEAGHVLAAASAGHAGPMAASIDADGGTAWISFGERLGLANEESLDGCLTIMLAGRAAEEVVLGDVTAGSAEDLAAATRLAVLMETRLGFSRATPLLAFGGDGAPDLARLPWAAGAVHRRLSIAYEVALDLMRVHRVALERLSEALRGKGHLGDAEIRGLLAAPRKRKERAKRPHRPLSYPDRPGPARRVP</sequence>
<comment type="similarity">
    <text evidence="1">Belongs to the AAA ATPase family.</text>
</comment>
<dbReference type="InterPro" id="IPR003960">
    <property type="entry name" value="ATPase_AAA_CS"/>
</dbReference>
<evidence type="ECO:0000313" key="5">
    <source>
        <dbReference type="Proteomes" id="UP001355206"/>
    </source>
</evidence>
<dbReference type="PANTHER" id="PTHR23076:SF97">
    <property type="entry name" value="ATP-DEPENDENT ZINC METALLOPROTEASE YME1L1"/>
    <property type="match status" value="1"/>
</dbReference>
<comment type="caution">
    <text evidence="4">The sequence shown here is derived from an EMBL/GenBank/DDBJ whole genome shotgun (WGS) entry which is preliminary data.</text>
</comment>
<proteinExistence type="inferred from homology"/>
<dbReference type="EMBL" id="MLCA01000014">
    <property type="protein sequence ID" value="MEE7493298.1"/>
    <property type="molecule type" value="Genomic_DNA"/>
</dbReference>
<dbReference type="SUPFAM" id="SSF140990">
    <property type="entry name" value="FtsH protease domain-like"/>
    <property type="match status" value="1"/>
</dbReference>
<feature type="region of interest" description="Disordered" evidence="2">
    <location>
        <begin position="682"/>
        <end position="712"/>
    </location>
</feature>
<dbReference type="InterPro" id="IPR000642">
    <property type="entry name" value="Peptidase_M41"/>
</dbReference>
<evidence type="ECO:0000256" key="1">
    <source>
        <dbReference type="RuleBase" id="RU003651"/>
    </source>
</evidence>
<reference evidence="4 5" key="1">
    <citation type="journal article" date="2012" name="Genet. Mol. Biol.">
        <title>Analysis of 16S rRNA and mxaF genes revealing insights into Methylobacterium niche-specific plant association.</title>
        <authorList>
            <person name="Dourado M.N."/>
            <person name="Andreote F.D."/>
            <person name="Dini-Andreote F."/>
            <person name="Conti R."/>
            <person name="Araujo J.M."/>
            <person name="Araujo W.L."/>
        </authorList>
    </citation>
    <scope>NUCLEOTIDE SEQUENCE [LARGE SCALE GENOMIC DNA]</scope>
    <source>
        <strain evidence="4 5">TC3-10</strain>
    </source>
</reference>
<dbReference type="Gene3D" id="3.40.50.300">
    <property type="entry name" value="P-loop containing nucleotide triphosphate hydrolases"/>
    <property type="match status" value="1"/>
</dbReference>